<dbReference type="InterPro" id="IPR007110">
    <property type="entry name" value="Ig-like_dom"/>
</dbReference>
<gene>
    <name evidence="8" type="ORF">KIL84_009948</name>
</gene>
<dbReference type="GO" id="GO:0042101">
    <property type="term" value="C:T cell receptor complex"/>
    <property type="evidence" value="ECO:0007669"/>
    <property type="project" value="UniProtKB-KW"/>
</dbReference>
<dbReference type="Proteomes" id="UP000827986">
    <property type="component" value="Unassembled WGS sequence"/>
</dbReference>
<feature type="domain" description="Ig-like" evidence="7">
    <location>
        <begin position="9"/>
        <end position="113"/>
    </location>
</feature>
<keyword evidence="5" id="KW-0393">Immunoglobulin domain</keyword>
<evidence type="ECO:0000313" key="9">
    <source>
        <dbReference type="Proteomes" id="UP000827986"/>
    </source>
</evidence>
<keyword evidence="2" id="KW-0391">Immunity</keyword>
<dbReference type="SMART" id="SM00406">
    <property type="entry name" value="IGv"/>
    <property type="match status" value="2"/>
</dbReference>
<evidence type="ECO:0000256" key="3">
    <source>
        <dbReference type="ARBA" id="ARBA00023130"/>
    </source>
</evidence>
<feature type="domain" description="Ig-like" evidence="7">
    <location>
        <begin position="150"/>
        <end position="242"/>
    </location>
</feature>
<evidence type="ECO:0000256" key="6">
    <source>
        <dbReference type="ARBA" id="ARBA00043266"/>
    </source>
</evidence>
<evidence type="ECO:0000313" key="8">
    <source>
        <dbReference type="EMBL" id="KAH1182194.1"/>
    </source>
</evidence>
<dbReference type="InterPro" id="IPR003599">
    <property type="entry name" value="Ig_sub"/>
</dbReference>
<dbReference type="InterPro" id="IPR013106">
    <property type="entry name" value="Ig_V-set"/>
</dbReference>
<sequence>MGCVFCLLPTAGSCQAEVHQNLSAVTWEGQNGSISCHYTTSNFGSVQWFTQLPRGQPVSLLILVSNGKQTKEPNVTAELDKGKRLSSLHIRESQLGDAATYFCAVATQRHRSTGSLCKHSPARGRCCAEHHRNGAGTQLLLIRVGVSCQIKVDQSPPSLTRSQGEISILTCSYSGTVSYVQWYRQFPGESPAFLLSLYEDGNVTQGPNFIAELLKREKRSHLHIDGLQLADSAGYFCAVETQ</sequence>
<evidence type="ECO:0000256" key="4">
    <source>
        <dbReference type="ARBA" id="ARBA00023170"/>
    </source>
</evidence>
<dbReference type="SMART" id="SM00409">
    <property type="entry name" value="IG"/>
    <property type="match status" value="2"/>
</dbReference>
<keyword evidence="9" id="KW-1185">Reference proteome</keyword>
<organism evidence="8 9">
    <name type="scientific">Mauremys mutica</name>
    <name type="common">yellowpond turtle</name>
    <dbReference type="NCBI Taxonomy" id="74926"/>
    <lineage>
        <taxon>Eukaryota</taxon>
        <taxon>Metazoa</taxon>
        <taxon>Chordata</taxon>
        <taxon>Craniata</taxon>
        <taxon>Vertebrata</taxon>
        <taxon>Euteleostomi</taxon>
        <taxon>Archelosauria</taxon>
        <taxon>Testudinata</taxon>
        <taxon>Testudines</taxon>
        <taxon>Cryptodira</taxon>
        <taxon>Durocryptodira</taxon>
        <taxon>Testudinoidea</taxon>
        <taxon>Geoemydidae</taxon>
        <taxon>Geoemydinae</taxon>
        <taxon>Mauremys</taxon>
    </lineage>
</organism>
<dbReference type="GO" id="GO:0002250">
    <property type="term" value="P:adaptive immune response"/>
    <property type="evidence" value="ECO:0007669"/>
    <property type="project" value="UniProtKB-KW"/>
</dbReference>
<evidence type="ECO:0000256" key="1">
    <source>
        <dbReference type="ARBA" id="ARBA00022729"/>
    </source>
</evidence>
<dbReference type="PANTHER" id="PTHR19343:SF13">
    <property type="entry name" value="T CELL RECEPTOR ALPHA VARIABLE 21"/>
    <property type="match status" value="1"/>
</dbReference>
<keyword evidence="1" id="KW-0732">Signal</keyword>
<dbReference type="Gene3D" id="2.60.40.10">
    <property type="entry name" value="Immunoglobulins"/>
    <property type="match status" value="2"/>
</dbReference>
<evidence type="ECO:0000259" key="7">
    <source>
        <dbReference type="PROSITE" id="PS50835"/>
    </source>
</evidence>
<evidence type="ECO:0000256" key="2">
    <source>
        <dbReference type="ARBA" id="ARBA00022859"/>
    </source>
</evidence>
<accession>A0A9D3XKC9</accession>
<dbReference type="GO" id="GO:0042605">
    <property type="term" value="F:peptide antigen binding"/>
    <property type="evidence" value="ECO:0007669"/>
    <property type="project" value="TreeGrafter"/>
</dbReference>
<comment type="caution">
    <text evidence="8">The sequence shown here is derived from an EMBL/GenBank/DDBJ whole genome shotgun (WGS) entry which is preliminary data.</text>
</comment>
<dbReference type="Pfam" id="PF07686">
    <property type="entry name" value="V-set"/>
    <property type="match status" value="2"/>
</dbReference>
<dbReference type="PANTHER" id="PTHR19343">
    <property type="entry name" value="T CELL RECEPTOR ALPHA VARIABLE 1-2"/>
    <property type="match status" value="1"/>
</dbReference>
<proteinExistence type="predicted"/>
<dbReference type="AlphaFoldDB" id="A0A9D3XKC9"/>
<dbReference type="SUPFAM" id="SSF48726">
    <property type="entry name" value="Immunoglobulin"/>
    <property type="match status" value="2"/>
</dbReference>
<keyword evidence="6" id="KW-1279">T cell receptor</keyword>
<dbReference type="PROSITE" id="PS50835">
    <property type="entry name" value="IG_LIKE"/>
    <property type="match status" value="2"/>
</dbReference>
<dbReference type="InterPro" id="IPR051006">
    <property type="entry name" value="TCR_variable_domain"/>
</dbReference>
<dbReference type="InterPro" id="IPR036179">
    <property type="entry name" value="Ig-like_dom_sf"/>
</dbReference>
<protein>
    <recommendedName>
        <fullName evidence="7">Ig-like domain-containing protein</fullName>
    </recommendedName>
</protein>
<name>A0A9D3XKC9_9SAUR</name>
<keyword evidence="3" id="KW-1064">Adaptive immunity</keyword>
<reference evidence="8" key="1">
    <citation type="submission" date="2021-09" db="EMBL/GenBank/DDBJ databases">
        <title>The genome of Mauremys mutica provides insights into the evolution of semi-aquatic lifestyle.</title>
        <authorList>
            <person name="Gong S."/>
            <person name="Gao Y."/>
        </authorList>
    </citation>
    <scope>NUCLEOTIDE SEQUENCE</scope>
    <source>
        <strain evidence="8">MM-2020</strain>
        <tissue evidence="8">Muscle</tissue>
    </source>
</reference>
<dbReference type="EMBL" id="JAHDVG010000467">
    <property type="protein sequence ID" value="KAH1182194.1"/>
    <property type="molecule type" value="Genomic_DNA"/>
</dbReference>
<evidence type="ECO:0000256" key="5">
    <source>
        <dbReference type="ARBA" id="ARBA00023319"/>
    </source>
</evidence>
<dbReference type="InterPro" id="IPR013783">
    <property type="entry name" value="Ig-like_fold"/>
</dbReference>
<keyword evidence="4" id="KW-0675">Receptor</keyword>